<evidence type="ECO:0000313" key="5">
    <source>
        <dbReference type="Proteomes" id="UP000622638"/>
    </source>
</evidence>
<reference evidence="2" key="4">
    <citation type="submission" date="2024-05" db="EMBL/GenBank/DDBJ databases">
        <authorList>
            <person name="Sun Q."/>
            <person name="Zhou Y."/>
        </authorList>
    </citation>
    <scope>NUCLEOTIDE SEQUENCE</scope>
    <source>
        <strain evidence="2">CGMCC 1.15931</strain>
    </source>
</reference>
<protein>
    <recommendedName>
        <fullName evidence="6">Secreted protein</fullName>
    </recommendedName>
</protein>
<evidence type="ECO:0000313" key="4">
    <source>
        <dbReference type="Proteomes" id="UP000430634"/>
    </source>
</evidence>
<organism evidence="3 4">
    <name type="scientific">Pseudoduganella buxea</name>
    <dbReference type="NCBI Taxonomy" id="1949069"/>
    <lineage>
        <taxon>Bacteria</taxon>
        <taxon>Pseudomonadati</taxon>
        <taxon>Pseudomonadota</taxon>
        <taxon>Betaproteobacteria</taxon>
        <taxon>Burkholderiales</taxon>
        <taxon>Oxalobacteraceae</taxon>
        <taxon>Telluria group</taxon>
        <taxon>Pseudoduganella</taxon>
    </lineage>
</organism>
<dbReference type="Proteomes" id="UP000622638">
    <property type="component" value="Unassembled WGS sequence"/>
</dbReference>
<comment type="caution">
    <text evidence="3">The sequence shown here is derived from an EMBL/GenBank/DDBJ whole genome shotgun (WGS) entry which is preliminary data.</text>
</comment>
<dbReference type="Proteomes" id="UP000430634">
    <property type="component" value="Unassembled WGS sequence"/>
</dbReference>
<evidence type="ECO:0000256" key="1">
    <source>
        <dbReference type="SAM" id="SignalP"/>
    </source>
</evidence>
<dbReference type="OrthoDB" id="485556at2"/>
<reference evidence="5" key="2">
    <citation type="journal article" date="2019" name="Int. J. Syst. Evol. Microbiol.">
        <title>The Global Catalogue of Microorganisms (GCM) 10K type strain sequencing project: providing services to taxonomists for standard genome sequencing and annotation.</title>
        <authorList>
            <consortium name="The Broad Institute Genomics Platform"/>
            <consortium name="The Broad Institute Genome Sequencing Center for Infectious Disease"/>
            <person name="Wu L."/>
            <person name="Ma J."/>
        </authorList>
    </citation>
    <scope>NUCLEOTIDE SEQUENCE [LARGE SCALE GENOMIC DNA]</scope>
    <source>
        <strain evidence="5">CGMCC 1.15931</strain>
    </source>
</reference>
<feature type="signal peptide" evidence="1">
    <location>
        <begin position="1"/>
        <end position="29"/>
    </location>
</feature>
<dbReference type="EMBL" id="BMKG01000012">
    <property type="protein sequence ID" value="GGC06792.1"/>
    <property type="molecule type" value="Genomic_DNA"/>
</dbReference>
<accession>A0A6I3ST86</accession>
<reference evidence="2" key="1">
    <citation type="journal article" date="2014" name="Int. J. Syst. Evol. Microbiol.">
        <title>Complete genome of a new Firmicutes species belonging to the dominant human colonic microbiota ('Ruminococcus bicirculans') reveals two chromosomes and a selective capacity to utilize plant glucans.</title>
        <authorList>
            <consortium name="NISC Comparative Sequencing Program"/>
            <person name="Wegmann U."/>
            <person name="Louis P."/>
            <person name="Goesmann A."/>
            <person name="Henrissat B."/>
            <person name="Duncan S.H."/>
            <person name="Flint H.J."/>
        </authorList>
    </citation>
    <scope>NUCLEOTIDE SEQUENCE</scope>
    <source>
        <strain evidence="2">CGMCC 1.15931</strain>
    </source>
</reference>
<dbReference type="AlphaFoldDB" id="A0A6I3ST86"/>
<dbReference type="RefSeq" id="WP_155469664.1">
    <property type="nucleotide sequence ID" value="NZ_BMKG01000012.1"/>
</dbReference>
<name>A0A6I3ST86_9BURK</name>
<evidence type="ECO:0008006" key="6">
    <source>
        <dbReference type="Google" id="ProtNLM"/>
    </source>
</evidence>
<dbReference type="EMBL" id="WNKZ01000011">
    <property type="protein sequence ID" value="MTV52331.1"/>
    <property type="molecule type" value="Genomic_DNA"/>
</dbReference>
<sequence>MKPLILPLRRLLTGCAPLLLCLAAWDAHAAGRSCAAELGPRGAAVLVQQCLKVSPATRPPCNAANSCQMIESEILRGCALVGSDAAPFCDAPARPGVVTGTLVGGGGTDDLQLVVRRDDGSRVSLYCKADGCDDWFEMTDEGESQQLKRAWTGKRVSITVRVRRNDGVIAGPGDDELVPLAVKVTFLK</sequence>
<keyword evidence="1" id="KW-0732">Signal</keyword>
<evidence type="ECO:0000313" key="2">
    <source>
        <dbReference type="EMBL" id="GGC06792.1"/>
    </source>
</evidence>
<proteinExistence type="predicted"/>
<gene>
    <name evidence="2" type="ORF">GCM10011572_30600</name>
    <name evidence="3" type="ORF">GM672_06225</name>
</gene>
<evidence type="ECO:0000313" key="3">
    <source>
        <dbReference type="EMBL" id="MTV52331.1"/>
    </source>
</evidence>
<keyword evidence="5" id="KW-1185">Reference proteome</keyword>
<feature type="chain" id="PRO_5026240420" description="Secreted protein" evidence="1">
    <location>
        <begin position="30"/>
        <end position="188"/>
    </location>
</feature>
<reference evidence="3 4" key="3">
    <citation type="submission" date="2019-11" db="EMBL/GenBank/DDBJ databases">
        <title>Type strains purchased from KCTC, JCM and DSMZ.</title>
        <authorList>
            <person name="Lu H."/>
        </authorList>
    </citation>
    <scope>NUCLEOTIDE SEQUENCE [LARGE SCALE GENOMIC DNA]</scope>
    <source>
        <strain evidence="3 4">KCTC 52429</strain>
    </source>
</reference>